<dbReference type="GO" id="GO:0005524">
    <property type="term" value="F:ATP binding"/>
    <property type="evidence" value="ECO:0007669"/>
    <property type="project" value="UniProtKB-KW"/>
</dbReference>
<feature type="transmembrane region" description="Helical" evidence="13">
    <location>
        <begin position="726"/>
        <end position="746"/>
    </location>
</feature>
<dbReference type="InterPro" id="IPR050173">
    <property type="entry name" value="ABC_transporter_C-like"/>
</dbReference>
<evidence type="ECO:0000256" key="8">
    <source>
        <dbReference type="ARBA" id="ARBA00022989"/>
    </source>
</evidence>
<dbReference type="CDD" id="cd18603">
    <property type="entry name" value="ABC_6TM_MRP1_2_3_6_D2_like"/>
    <property type="match status" value="1"/>
</dbReference>
<evidence type="ECO:0000256" key="9">
    <source>
        <dbReference type="ARBA" id="ARBA00023136"/>
    </source>
</evidence>
<organism evidence="16 17">
    <name type="scientific">Artemia franciscana</name>
    <name type="common">Brine shrimp</name>
    <name type="synonym">Artemia sanfranciscana</name>
    <dbReference type="NCBI Taxonomy" id="6661"/>
    <lineage>
        <taxon>Eukaryota</taxon>
        <taxon>Metazoa</taxon>
        <taxon>Ecdysozoa</taxon>
        <taxon>Arthropoda</taxon>
        <taxon>Crustacea</taxon>
        <taxon>Branchiopoda</taxon>
        <taxon>Anostraca</taxon>
        <taxon>Artemiidae</taxon>
        <taxon>Artemia</taxon>
    </lineage>
</organism>
<evidence type="ECO:0000313" key="17">
    <source>
        <dbReference type="Proteomes" id="UP001187531"/>
    </source>
</evidence>
<dbReference type="SMART" id="SM00382">
    <property type="entry name" value="AAA"/>
    <property type="match status" value="1"/>
</dbReference>
<feature type="transmembrane region" description="Helical" evidence="13">
    <location>
        <begin position="59"/>
        <end position="79"/>
    </location>
</feature>
<feature type="transmembrane region" description="Helical" evidence="13">
    <location>
        <begin position="573"/>
        <end position="599"/>
    </location>
</feature>
<evidence type="ECO:0000256" key="4">
    <source>
        <dbReference type="ARBA" id="ARBA00022692"/>
    </source>
</evidence>
<evidence type="ECO:0000256" key="11">
    <source>
        <dbReference type="ARBA" id="ARBA00047523"/>
    </source>
</evidence>
<feature type="non-terminal residue" evidence="16">
    <location>
        <position position="1"/>
    </location>
</feature>
<comment type="subcellular location">
    <subcellularLocation>
        <location evidence="1">Vacuole membrane</location>
        <topology evidence="1">Multi-pass membrane protein</topology>
    </subcellularLocation>
</comment>
<dbReference type="InterPro" id="IPR011527">
    <property type="entry name" value="ABC1_TM_dom"/>
</dbReference>
<evidence type="ECO:0000256" key="3">
    <source>
        <dbReference type="ARBA" id="ARBA00022448"/>
    </source>
</evidence>
<evidence type="ECO:0000256" key="1">
    <source>
        <dbReference type="ARBA" id="ARBA00004128"/>
    </source>
</evidence>
<dbReference type="FunFam" id="3.40.50.300:FF:000293">
    <property type="entry name" value="ATP binding cassette subfamily C member 1"/>
    <property type="match status" value="1"/>
</dbReference>
<evidence type="ECO:0000256" key="13">
    <source>
        <dbReference type="SAM" id="Phobius"/>
    </source>
</evidence>
<dbReference type="PROSITE" id="PS50893">
    <property type="entry name" value="ABC_TRANSPORTER_2"/>
    <property type="match status" value="1"/>
</dbReference>
<evidence type="ECO:0000313" key="16">
    <source>
        <dbReference type="EMBL" id="KAK2714333.1"/>
    </source>
</evidence>
<evidence type="ECO:0000256" key="2">
    <source>
        <dbReference type="ARBA" id="ARBA00009726"/>
    </source>
</evidence>
<dbReference type="GO" id="GO:0015431">
    <property type="term" value="F:ABC-type glutathione S-conjugate transporter activity"/>
    <property type="evidence" value="ECO:0007669"/>
    <property type="project" value="UniProtKB-EC"/>
</dbReference>
<evidence type="ECO:0000256" key="12">
    <source>
        <dbReference type="SAM" id="MobiDB-lite"/>
    </source>
</evidence>
<dbReference type="SUPFAM" id="SSF52540">
    <property type="entry name" value="P-loop containing nucleoside triphosphate hydrolases"/>
    <property type="match status" value="2"/>
</dbReference>
<keyword evidence="3" id="KW-0813">Transport</keyword>
<gene>
    <name evidence="16" type="ORF">QYM36_008785</name>
</gene>
<evidence type="ECO:0000259" key="15">
    <source>
        <dbReference type="PROSITE" id="PS50929"/>
    </source>
</evidence>
<dbReference type="FunFam" id="1.20.1560.10:FF:000006">
    <property type="entry name" value="ATP-binding cassette, sub-family C (CFTR/MRP), member 9"/>
    <property type="match status" value="1"/>
</dbReference>
<dbReference type="GO" id="GO:0016887">
    <property type="term" value="F:ATP hydrolysis activity"/>
    <property type="evidence" value="ECO:0007669"/>
    <property type="project" value="InterPro"/>
</dbReference>
<evidence type="ECO:0000256" key="7">
    <source>
        <dbReference type="ARBA" id="ARBA00022840"/>
    </source>
</evidence>
<feature type="non-terminal residue" evidence="16">
    <location>
        <position position="988"/>
    </location>
</feature>
<dbReference type="PROSITE" id="PS50929">
    <property type="entry name" value="ABC_TM1F"/>
    <property type="match status" value="2"/>
</dbReference>
<comment type="catalytic activity">
    <reaction evidence="11">
        <text>leukotriene C4(in) + ATP + H2O = leukotriene C4(out) + ADP + phosphate + H(+)</text>
        <dbReference type="Rhea" id="RHEA:38963"/>
        <dbReference type="ChEBI" id="CHEBI:15377"/>
        <dbReference type="ChEBI" id="CHEBI:15378"/>
        <dbReference type="ChEBI" id="CHEBI:30616"/>
        <dbReference type="ChEBI" id="CHEBI:43474"/>
        <dbReference type="ChEBI" id="CHEBI:57973"/>
        <dbReference type="ChEBI" id="CHEBI:456216"/>
    </reaction>
    <physiologicalReaction direction="left-to-right" evidence="11">
        <dbReference type="Rhea" id="RHEA:38964"/>
    </physiologicalReaction>
</comment>
<dbReference type="Proteomes" id="UP001187531">
    <property type="component" value="Unassembled WGS sequence"/>
</dbReference>
<evidence type="ECO:0000256" key="5">
    <source>
        <dbReference type="ARBA" id="ARBA00022737"/>
    </source>
</evidence>
<keyword evidence="17" id="KW-1185">Reference proteome</keyword>
<keyword evidence="4 13" id="KW-0812">Transmembrane</keyword>
<dbReference type="InterPro" id="IPR003593">
    <property type="entry name" value="AAA+_ATPase"/>
</dbReference>
<comment type="similarity">
    <text evidence="2">Belongs to the ABC transporter superfamily. ABCC family. Conjugate transporter (TC 3.A.1.208) subfamily.</text>
</comment>
<dbReference type="Pfam" id="PF00005">
    <property type="entry name" value="ABC_tran"/>
    <property type="match status" value="2"/>
</dbReference>
<accession>A0AA88HSB0</accession>
<feature type="transmembrane region" description="Helical" evidence="13">
    <location>
        <begin position="136"/>
        <end position="164"/>
    </location>
</feature>
<dbReference type="CDD" id="cd03250">
    <property type="entry name" value="ABCC_MRP_domain1"/>
    <property type="match status" value="1"/>
</dbReference>
<dbReference type="CDD" id="cd18595">
    <property type="entry name" value="ABC_6TM_MRP1_2_3_6_D1_like"/>
    <property type="match status" value="1"/>
</dbReference>
<feature type="compositionally biased region" description="Basic and acidic residues" evidence="12">
    <location>
        <begin position="536"/>
        <end position="553"/>
    </location>
</feature>
<dbReference type="FunFam" id="1.20.1560.10:FF:000001">
    <property type="entry name" value="ATP-binding cassette subfamily C member 1"/>
    <property type="match status" value="1"/>
</dbReference>
<dbReference type="InterPro" id="IPR003439">
    <property type="entry name" value="ABC_transporter-like_ATP-bd"/>
</dbReference>
<feature type="transmembrane region" description="Helical" evidence="13">
    <location>
        <begin position="813"/>
        <end position="832"/>
    </location>
</feature>
<dbReference type="PANTHER" id="PTHR24223:SF443">
    <property type="entry name" value="MULTIDRUG-RESISTANCE LIKE PROTEIN 1, ISOFORM I"/>
    <property type="match status" value="1"/>
</dbReference>
<feature type="transmembrane region" description="Helical" evidence="13">
    <location>
        <begin position="176"/>
        <end position="199"/>
    </location>
</feature>
<keyword evidence="8 13" id="KW-1133">Transmembrane helix</keyword>
<proteinExistence type="inferred from homology"/>
<dbReference type="Pfam" id="PF00664">
    <property type="entry name" value="ABC_membrane"/>
    <property type="match status" value="2"/>
</dbReference>
<feature type="domain" description="ABC transporter" evidence="14">
    <location>
        <begin position="234"/>
        <end position="458"/>
    </location>
</feature>
<dbReference type="FunFam" id="3.40.50.300:FF:002586">
    <property type="entry name" value="Putative abc transporter c family member"/>
    <property type="match status" value="1"/>
</dbReference>
<evidence type="ECO:0000256" key="10">
    <source>
        <dbReference type="ARBA" id="ARBA00024220"/>
    </source>
</evidence>
<feature type="region of interest" description="Disordered" evidence="12">
    <location>
        <begin position="499"/>
        <end position="553"/>
    </location>
</feature>
<dbReference type="PANTHER" id="PTHR24223">
    <property type="entry name" value="ATP-BINDING CASSETTE SUB-FAMILY C"/>
    <property type="match status" value="1"/>
</dbReference>
<name>A0AA88HSB0_ARTSF</name>
<dbReference type="GO" id="GO:0005774">
    <property type="term" value="C:vacuolar membrane"/>
    <property type="evidence" value="ECO:0007669"/>
    <property type="project" value="UniProtKB-SubCell"/>
</dbReference>
<dbReference type="InterPro" id="IPR017871">
    <property type="entry name" value="ABC_transporter-like_CS"/>
</dbReference>
<dbReference type="PROSITE" id="PS00211">
    <property type="entry name" value="ABC_TRANSPORTER_1"/>
    <property type="match status" value="1"/>
</dbReference>
<dbReference type="Gene3D" id="3.40.50.300">
    <property type="entry name" value="P-loop containing nucleotide triphosphate hydrolases"/>
    <property type="match status" value="2"/>
</dbReference>
<comment type="caution">
    <text evidence="16">The sequence shown here is derived from an EMBL/GenBank/DDBJ whole genome shotgun (WGS) entry which is preliminary data.</text>
</comment>
<dbReference type="EMBL" id="JAVRJZ010000013">
    <property type="protein sequence ID" value="KAK2714333.1"/>
    <property type="molecule type" value="Genomic_DNA"/>
</dbReference>
<evidence type="ECO:0000259" key="14">
    <source>
        <dbReference type="PROSITE" id="PS50893"/>
    </source>
</evidence>
<evidence type="ECO:0000256" key="6">
    <source>
        <dbReference type="ARBA" id="ARBA00022741"/>
    </source>
</evidence>
<keyword evidence="5" id="KW-0677">Repeat</keyword>
<keyword evidence="6" id="KW-0547">Nucleotide-binding</keyword>
<feature type="domain" description="ABC transmembrane type-1" evidence="15">
    <location>
        <begin position="579"/>
        <end position="869"/>
    </location>
</feature>
<protein>
    <recommendedName>
        <fullName evidence="10">ABC-type glutathione-S-conjugate transporter</fullName>
        <ecNumber evidence="10">7.6.2.3</ecNumber>
    </recommendedName>
</protein>
<reference evidence="16" key="1">
    <citation type="submission" date="2023-07" db="EMBL/GenBank/DDBJ databases">
        <title>Chromosome-level genome assembly of Artemia franciscana.</title>
        <authorList>
            <person name="Jo E."/>
        </authorList>
    </citation>
    <scope>NUCLEOTIDE SEQUENCE</scope>
    <source>
        <tissue evidence="16">Whole body</tissue>
    </source>
</reference>
<dbReference type="SUPFAM" id="SSF90123">
    <property type="entry name" value="ABC transporter transmembrane region"/>
    <property type="match status" value="2"/>
</dbReference>
<sequence length="988" mass="109593">ALRISNTARRDTTVGEIVNLMAVDTQRLMEMSLYLNLLWSAPFQIAIALYFLYETLGPSIFAGLGVMIMLIPINGFIATKTRALQLQQMQNKDKRVKLINEILNGMKVLKLYAWEPSFQAQVEDIRQKEVKVLKKAAFLSATTTMLWTCAPFMVALATFSVYVLTDPNNILNPQKAFVAMTLFNIMNMPMILLPMLIVASVQAAVSLKRTNKFLNADELDPDAITHDDSERNPISVKNASFSWAKGDTPTLKDIGLEVEDGSLVAVVGQVGTGKSSLISALLGEMEKIKGHVNVKGTVAYVPQQAWIQNATLRDNIFFGLSESNSRYKTVVEACALKQDLEMLPGGDQTEIGEKGINLSGGQKQRVSLARAVYSDKDLYLLDDPLSAVDSHVGKHIFENVIGPNGILRNKTRILVTHGITYLSKTDKIIVLKDGQISEMGSFKELLAKKGDFSDFLVEHLTQEEQDENIPDVIEIRKELEENLGAEVLKQHVLRQRSTLSESQSHLSDHSLKNGSITGSVSRKGGNFSRNGSVRSSKIEKRPKPNKGERLIEAEKSETGSVKMAVYIHYMKSIGIWLTLTVFSLFAIYQACSVGAGIWLSAWSNSYEIDPENPDQEIPMESAETNLFLGIYGALGFGQGLFSYTASVTFALGTIRASRFLHNTMLARLMKSPMSFFDTTPLGRIVNRFSKDVDVVDNLIPMSLRMGITMFLAVIGTLVVISYSTPIFIAVIIPIGVLYYFMQLVYVSTSRQLKRLESVTRSPIYSHFGETISGAPVIRAYFQTNRFIKESEARVDTNQTCYYPSIMANRWLSVRLETIGNLVVFFASLFAVLSRSNGLSAGLVGLSISYSLSITQTLNMFVRMTSEVETNIVSVERIKEYSEADQEAVWDISEKRPSKDWPQEGNIEFKNLQIRYREGLELVLKGISCKIRGGEKIGIVGRTGAGKSSLTLGLFRLVEPAGGTIVIDDVDITKIGLHSLRLNLTIIPQ</sequence>
<feature type="domain" description="ABC transmembrane type-1" evidence="15">
    <location>
        <begin position="1"/>
        <end position="202"/>
    </location>
</feature>
<feature type="transmembrane region" description="Helical" evidence="13">
    <location>
        <begin position="628"/>
        <end position="654"/>
    </location>
</feature>
<keyword evidence="7" id="KW-0067">ATP-binding</keyword>
<dbReference type="Gene3D" id="1.20.1560.10">
    <property type="entry name" value="ABC transporter type 1, transmembrane domain"/>
    <property type="match status" value="2"/>
</dbReference>
<dbReference type="InterPro" id="IPR027417">
    <property type="entry name" value="P-loop_NTPase"/>
</dbReference>
<dbReference type="AlphaFoldDB" id="A0AA88HSB0"/>
<feature type="transmembrane region" description="Helical" evidence="13">
    <location>
        <begin position="33"/>
        <end position="53"/>
    </location>
</feature>
<feature type="transmembrane region" description="Helical" evidence="13">
    <location>
        <begin position="703"/>
        <end position="720"/>
    </location>
</feature>
<dbReference type="EC" id="7.6.2.3" evidence="10"/>
<keyword evidence="9 13" id="KW-0472">Membrane</keyword>
<dbReference type="InterPro" id="IPR036640">
    <property type="entry name" value="ABC1_TM_sf"/>
</dbReference>